<name>Q2LRV7_SYNAS</name>
<dbReference type="InParanoid" id="Q2LRV7"/>
<dbReference type="EMBL" id="CP000252">
    <property type="protein sequence ID" value="ABC76821.1"/>
    <property type="molecule type" value="Genomic_DNA"/>
</dbReference>
<sequence>MNMQKKQISTETLSAIEKAKLDLERLKEKEKARDSSLQARRDRINLLIAQEKEAQRLLYSAMNVYESVRRKFYEEGPAQREAFETAKSEAMSARDKFGIAHGEVEAARAELSSVERTQRAQGDRGMEEATGRLWQAIYTAERERLEEVTKANILRLYAARYKSSVPLVSAPDFRQFLEELIGISLVHHQVFKREAEGLTAEILADYNLAE</sequence>
<protein>
    <submittedName>
        <fullName evidence="1">Hypothetical cytosolic protein</fullName>
    </submittedName>
</protein>
<keyword evidence="2" id="KW-1185">Reference proteome</keyword>
<dbReference type="HOGENOM" id="CLU_1309569_0_0_7"/>
<gene>
    <name evidence="1" type="ORF">SYN_02716</name>
</gene>
<organism evidence="1 2">
    <name type="scientific">Syntrophus aciditrophicus (strain SB)</name>
    <dbReference type="NCBI Taxonomy" id="56780"/>
    <lineage>
        <taxon>Bacteria</taxon>
        <taxon>Pseudomonadati</taxon>
        <taxon>Thermodesulfobacteriota</taxon>
        <taxon>Syntrophia</taxon>
        <taxon>Syntrophales</taxon>
        <taxon>Syntrophaceae</taxon>
        <taxon>Syntrophus</taxon>
    </lineage>
</organism>
<dbReference type="Proteomes" id="UP000001933">
    <property type="component" value="Chromosome"/>
</dbReference>
<evidence type="ECO:0000313" key="2">
    <source>
        <dbReference type="Proteomes" id="UP000001933"/>
    </source>
</evidence>
<proteinExistence type="predicted"/>
<accession>Q2LRV7</accession>
<dbReference type="KEGG" id="sat:SYN_02716"/>
<reference evidence="1 2" key="1">
    <citation type="journal article" date="2007" name="Proc. Natl. Acad. Sci. U.S.A.">
        <title>The genome of Syntrophus aciditrophicus: life at the thermodynamic limit of microbial growth.</title>
        <authorList>
            <person name="McInerney M.J."/>
            <person name="Rohlin L."/>
            <person name="Mouttaki H."/>
            <person name="Kim U."/>
            <person name="Krupp R.S."/>
            <person name="Rios-Hernandez L."/>
            <person name="Sieber J."/>
            <person name="Struchtemeyer C.G."/>
            <person name="Bhattacharyya A."/>
            <person name="Campbell J.W."/>
            <person name="Gunsalus R.P."/>
        </authorList>
    </citation>
    <scope>NUCLEOTIDE SEQUENCE [LARGE SCALE GENOMIC DNA]</scope>
    <source>
        <strain evidence="1 2">SB</strain>
    </source>
</reference>
<dbReference type="AlphaFoldDB" id="Q2LRV7"/>
<evidence type="ECO:0000313" key="1">
    <source>
        <dbReference type="EMBL" id="ABC76821.1"/>
    </source>
</evidence>